<evidence type="ECO:0000256" key="2">
    <source>
        <dbReference type="ARBA" id="ARBA00004240"/>
    </source>
</evidence>
<sequence length="190" mass="21798">MDLDRTRRYTGNGAEVYWLRDLLPQEEGLENIRIIMINHQTRWDSHSPEDDFDVFAKMMLDDIEHLHHKHRPIVFIAHSFGGLLLRRVILPVSDLGPPNLRRLVPEPGLTAIRSKHVAEMTRGILFLGVPHYGTKAAFIASVLACTAYWRRSSTTMLEYMAEGNSVVHNLDKEFYEAYARPSANRAYNAP</sequence>
<dbReference type="InterPro" id="IPR029058">
    <property type="entry name" value="AB_hydrolase_fold"/>
</dbReference>
<dbReference type="InterPro" id="IPR052374">
    <property type="entry name" value="SERAC1"/>
</dbReference>
<dbReference type="PANTHER" id="PTHR48182">
    <property type="entry name" value="PROTEIN SERAC1"/>
    <property type="match status" value="1"/>
</dbReference>
<keyword evidence="6" id="KW-0472">Membrane</keyword>
<dbReference type="GO" id="GO:0016020">
    <property type="term" value="C:membrane"/>
    <property type="evidence" value="ECO:0007669"/>
    <property type="project" value="UniProtKB-SubCell"/>
</dbReference>
<evidence type="ECO:0000313" key="8">
    <source>
        <dbReference type="Proteomes" id="UP001172102"/>
    </source>
</evidence>
<reference evidence="7" key="1">
    <citation type="submission" date="2023-06" db="EMBL/GenBank/DDBJ databases">
        <title>Genome-scale phylogeny and comparative genomics of the fungal order Sordariales.</title>
        <authorList>
            <consortium name="Lawrence Berkeley National Laboratory"/>
            <person name="Hensen N."/>
            <person name="Bonometti L."/>
            <person name="Westerberg I."/>
            <person name="Brannstrom I.O."/>
            <person name="Guillou S."/>
            <person name="Cros-Aarteil S."/>
            <person name="Calhoun S."/>
            <person name="Haridas S."/>
            <person name="Kuo A."/>
            <person name="Mondo S."/>
            <person name="Pangilinan J."/>
            <person name="Riley R."/>
            <person name="Labutti K."/>
            <person name="Andreopoulos B."/>
            <person name="Lipzen A."/>
            <person name="Chen C."/>
            <person name="Yanf M."/>
            <person name="Daum C."/>
            <person name="Ng V."/>
            <person name="Clum A."/>
            <person name="Steindorff A."/>
            <person name="Ohm R."/>
            <person name="Martin F."/>
            <person name="Silar P."/>
            <person name="Natvig D."/>
            <person name="Lalanne C."/>
            <person name="Gautier V."/>
            <person name="Ament-Velasquez S.L."/>
            <person name="Kruys A."/>
            <person name="Hutchinson M.I."/>
            <person name="Powell A.J."/>
            <person name="Barry K."/>
            <person name="Miller A.N."/>
            <person name="Grigoriev I.V."/>
            <person name="Debuchy R."/>
            <person name="Gladieux P."/>
            <person name="Thoren M.H."/>
            <person name="Johannesson H."/>
        </authorList>
    </citation>
    <scope>NUCLEOTIDE SEQUENCE</scope>
    <source>
        <strain evidence="7">SMH4607-1</strain>
    </source>
</reference>
<dbReference type="Proteomes" id="UP001172102">
    <property type="component" value="Unassembled WGS sequence"/>
</dbReference>
<proteinExistence type="predicted"/>
<protein>
    <submittedName>
        <fullName evidence="7">Uncharacterized protein</fullName>
    </submittedName>
</protein>
<dbReference type="EMBL" id="JAUKUA010000001">
    <property type="protein sequence ID" value="KAK0731491.1"/>
    <property type="molecule type" value="Genomic_DNA"/>
</dbReference>
<organism evidence="7 8">
    <name type="scientific">Lasiosphaeris hirsuta</name>
    <dbReference type="NCBI Taxonomy" id="260670"/>
    <lineage>
        <taxon>Eukaryota</taxon>
        <taxon>Fungi</taxon>
        <taxon>Dikarya</taxon>
        <taxon>Ascomycota</taxon>
        <taxon>Pezizomycotina</taxon>
        <taxon>Sordariomycetes</taxon>
        <taxon>Sordariomycetidae</taxon>
        <taxon>Sordariales</taxon>
        <taxon>Lasiosphaeriaceae</taxon>
        <taxon>Lasiosphaeris</taxon>
    </lineage>
</organism>
<accession>A0AA40BC30</accession>
<comment type="caution">
    <text evidence="7">The sequence shown here is derived from an EMBL/GenBank/DDBJ whole genome shotgun (WGS) entry which is preliminary data.</text>
</comment>
<evidence type="ECO:0000256" key="4">
    <source>
        <dbReference type="ARBA" id="ARBA00022824"/>
    </source>
</evidence>
<dbReference type="Gene3D" id="3.40.50.1820">
    <property type="entry name" value="alpha/beta hydrolase"/>
    <property type="match status" value="1"/>
</dbReference>
<evidence type="ECO:0000256" key="3">
    <source>
        <dbReference type="ARBA" id="ARBA00004370"/>
    </source>
</evidence>
<evidence type="ECO:0000256" key="6">
    <source>
        <dbReference type="ARBA" id="ARBA00023136"/>
    </source>
</evidence>
<dbReference type="PANTHER" id="PTHR48182:SF2">
    <property type="entry name" value="PROTEIN SERAC1"/>
    <property type="match status" value="1"/>
</dbReference>
<dbReference type="SUPFAM" id="SSF53474">
    <property type="entry name" value="alpha/beta-Hydrolases"/>
    <property type="match status" value="1"/>
</dbReference>
<dbReference type="AlphaFoldDB" id="A0AA40BC30"/>
<evidence type="ECO:0000313" key="7">
    <source>
        <dbReference type="EMBL" id="KAK0731491.1"/>
    </source>
</evidence>
<dbReference type="GO" id="GO:0005783">
    <property type="term" value="C:endoplasmic reticulum"/>
    <property type="evidence" value="ECO:0007669"/>
    <property type="project" value="UniProtKB-SubCell"/>
</dbReference>
<gene>
    <name evidence="7" type="ORF">B0H67DRAFT_75263</name>
</gene>
<evidence type="ECO:0000256" key="5">
    <source>
        <dbReference type="ARBA" id="ARBA00023128"/>
    </source>
</evidence>
<evidence type="ECO:0000256" key="1">
    <source>
        <dbReference type="ARBA" id="ARBA00004173"/>
    </source>
</evidence>
<keyword evidence="8" id="KW-1185">Reference proteome</keyword>
<keyword evidence="4" id="KW-0256">Endoplasmic reticulum</keyword>
<dbReference type="GO" id="GO:0005739">
    <property type="term" value="C:mitochondrion"/>
    <property type="evidence" value="ECO:0007669"/>
    <property type="project" value="UniProtKB-SubCell"/>
</dbReference>
<name>A0AA40BC30_9PEZI</name>
<keyword evidence="5" id="KW-0496">Mitochondrion</keyword>
<comment type="subcellular location">
    <subcellularLocation>
        <location evidence="2">Endoplasmic reticulum</location>
    </subcellularLocation>
    <subcellularLocation>
        <location evidence="3">Membrane</location>
    </subcellularLocation>
    <subcellularLocation>
        <location evidence="1">Mitochondrion</location>
    </subcellularLocation>
</comment>